<feature type="chain" id="PRO_5005602561" evidence="1">
    <location>
        <begin position="18"/>
        <end position="878"/>
    </location>
</feature>
<dbReference type="EMBL" id="LILD01000014">
    <property type="protein sequence ID" value="KOO36442.1"/>
    <property type="molecule type" value="Genomic_DNA"/>
</dbReference>
<dbReference type="InterPro" id="IPR008979">
    <property type="entry name" value="Galactose-bd-like_sf"/>
</dbReference>
<dbReference type="GO" id="GO:0005829">
    <property type="term" value="C:cytosol"/>
    <property type="evidence" value="ECO:0007669"/>
    <property type="project" value="UniProtKB-SubCell"/>
</dbReference>
<dbReference type="InterPro" id="IPR013783">
    <property type="entry name" value="Ig-like_fold"/>
</dbReference>
<gene>
    <name evidence="4" type="ORF">AMD02_19110</name>
</gene>
<dbReference type="InterPro" id="IPR054110">
    <property type="entry name" value="EndoD-like_D2"/>
</dbReference>
<dbReference type="GO" id="GO:0033925">
    <property type="term" value="F:mannosyl-glycoprotein endo-beta-N-acetylglucosaminidase activity"/>
    <property type="evidence" value="ECO:0007669"/>
    <property type="project" value="InterPro"/>
</dbReference>
<dbReference type="Pfam" id="PF00801">
    <property type="entry name" value="PKD"/>
    <property type="match status" value="1"/>
</dbReference>
<dbReference type="InterPro" id="IPR032979">
    <property type="entry name" value="ENGase"/>
</dbReference>
<dbReference type="Pfam" id="PF00754">
    <property type="entry name" value="F5_F8_type_C"/>
    <property type="match status" value="1"/>
</dbReference>
<dbReference type="PATRIC" id="fig|136160.3.peg.3798"/>
<dbReference type="Pfam" id="PF03644">
    <property type="entry name" value="Glyco_hydro_85"/>
    <property type="match status" value="1"/>
</dbReference>
<dbReference type="InterPro" id="IPR000601">
    <property type="entry name" value="PKD_dom"/>
</dbReference>
<dbReference type="SMART" id="SM00089">
    <property type="entry name" value="PKD"/>
    <property type="match status" value="1"/>
</dbReference>
<dbReference type="PROSITE" id="PS50093">
    <property type="entry name" value="PKD"/>
    <property type="match status" value="1"/>
</dbReference>
<evidence type="ECO:0000259" key="3">
    <source>
        <dbReference type="PROSITE" id="PS50093"/>
    </source>
</evidence>
<comment type="caution">
    <text evidence="4">The sequence shown here is derived from an EMBL/GenBank/DDBJ whole genome shotgun (WGS) entry which is preliminary data.</text>
</comment>
<dbReference type="PANTHER" id="PTHR13246:SF1">
    <property type="entry name" value="CYTOSOLIC ENDO-BETA-N-ACETYLGLUCOSAMINIDASE"/>
    <property type="match status" value="1"/>
</dbReference>
<dbReference type="SUPFAM" id="SSF49299">
    <property type="entry name" value="PKD domain"/>
    <property type="match status" value="1"/>
</dbReference>
<reference evidence="4" key="1">
    <citation type="submission" date="2015-08" db="EMBL/GenBank/DDBJ databases">
        <title>Complete DNA Sequence of Pseudomonas syringae pv. actinidiae, the Causal Agent of Kiwifruit Canker Disease.</title>
        <authorList>
            <person name="Rikkerink E.H.A."/>
            <person name="Fineran P.C."/>
        </authorList>
    </citation>
    <scope>NUCLEOTIDE SEQUENCE</scope>
    <source>
        <strain evidence="4">DSM 13666</strain>
    </source>
</reference>
<dbReference type="InterPro" id="IPR000421">
    <property type="entry name" value="FA58C"/>
</dbReference>
<dbReference type="Pfam" id="PF21910">
    <property type="entry name" value="GH85_C"/>
    <property type="match status" value="1"/>
</dbReference>
<dbReference type="InterPro" id="IPR035986">
    <property type="entry name" value="PKD_dom_sf"/>
</dbReference>
<sequence length="878" mass="98800">MFIAVLILVLLPSQGFASQPESSYWYPETLLDWSPETDPDARFNRSSIPLREREVLYTVNDTQQTDAKLVALSALNPNTSGVPSQGGNEFFANTFGFWQYVDLMVYWAGSAGEGIITPPSGDVIDAAHRNGVPILGNVFFPPKVYGGQEEWVDKMLARGEDGSFPAADKLLEVAEYYGFDGWFINQETEGGTPETAKDMQEFLLYLQENKPEGMHIMWYDSMISNGDIRWQNYLTDENAMFFQAGNRKVADSMFLNFWWWNHSQERSKQKAASLGRSPYDLYAGIDVEANGTNTYVNWQQVFPEGGEPHTSLGIYRPDWAFKSSDTMRDFYDREQLFWVGPSRNPAKVDEHAEWKGMATYFPEKTVINELPFVTHFNTGSGQFFAINGKTKSDASWNNRSLQDLLPTWRWMAESGGTPLTVDFDWGESFYGGSSLKLSGDLSKENATNVKLYKTNLLIEKDTEIQLTYKTPVKKHGLKVGISFLDDPDEFIFFDLKKQGDHEWVTEKVKLKKHKGKQIAAISLYVESDQRITDYHLYVGELKISNKHDNQQVPPEVTKVKVSNHSFEDGIYADLSLEWTGGENVRHYEVYRQLASGEKQFLGATPNNVYYLSKLKRVGKEEATTLEVVPVSETFASRPSGTRVTFEWPPYPKPRADFSVSQTVAAPGESIQFFNHSSEVTESVEWTFEGGQPNRSDELNPVIVYQEEGTYSVKLVAKNSEGEDVLIRENFVTITEEAARMTNLALQKKATASGQCASSEGPDKAVDGNVSDNSKWCAIGTNQWLQVDLGEVYTIAKFVLKHAEAGGEPAAFNTKAYTIETSINGESWKPVVEVVNNTKATSEHSIPLESARYVRLLIDQPTQGGDQAARIYEFEAHGF</sequence>
<dbReference type="Gene3D" id="3.20.20.80">
    <property type="entry name" value="Glycosidases"/>
    <property type="match status" value="1"/>
</dbReference>
<organism evidence="4">
    <name type="scientific">Halalkalibacterium halodurans</name>
    <name type="common">Bacillus halodurans</name>
    <dbReference type="NCBI Taxonomy" id="86665"/>
    <lineage>
        <taxon>Bacteria</taxon>
        <taxon>Bacillati</taxon>
        <taxon>Bacillota</taxon>
        <taxon>Bacilli</taxon>
        <taxon>Bacillales</taxon>
        <taxon>Bacillaceae</taxon>
        <taxon>Halalkalibacterium (ex Joshi et al. 2022)</taxon>
    </lineage>
</organism>
<dbReference type="SUPFAM" id="SSF49785">
    <property type="entry name" value="Galactose-binding domain-like"/>
    <property type="match status" value="1"/>
</dbReference>
<protein>
    <submittedName>
        <fullName evidence="4">Endo-beta-N-acetylglucosaminidase</fullName>
    </submittedName>
</protein>
<dbReference type="CDD" id="cd00146">
    <property type="entry name" value="PKD"/>
    <property type="match status" value="1"/>
</dbReference>
<evidence type="ECO:0000313" key="4">
    <source>
        <dbReference type="EMBL" id="KOO36442.1"/>
    </source>
</evidence>
<dbReference type="InterPro" id="IPR005201">
    <property type="entry name" value="TIM_ENGase"/>
</dbReference>
<feature type="domain" description="PKD" evidence="3">
    <location>
        <begin position="653"/>
        <end position="721"/>
    </location>
</feature>
<dbReference type="PANTHER" id="PTHR13246">
    <property type="entry name" value="ENDO BETA N-ACETYLGLUCOSAMINIDASE"/>
    <property type="match status" value="1"/>
</dbReference>
<name>A0A0M0KD10_ALKHA</name>
<dbReference type="PROSITE" id="PS50022">
    <property type="entry name" value="FA58C_3"/>
    <property type="match status" value="1"/>
</dbReference>
<feature type="domain" description="F5/8 type C" evidence="2">
    <location>
        <begin position="732"/>
        <end position="878"/>
    </location>
</feature>
<evidence type="ECO:0000256" key="1">
    <source>
        <dbReference type="SAM" id="SignalP"/>
    </source>
</evidence>
<dbReference type="AlphaFoldDB" id="A0A0M0KD10"/>
<dbReference type="Gene3D" id="2.60.120.260">
    <property type="entry name" value="Galactose-binding domain-like"/>
    <property type="match status" value="2"/>
</dbReference>
<evidence type="ECO:0000259" key="2">
    <source>
        <dbReference type="PROSITE" id="PS50022"/>
    </source>
</evidence>
<feature type="signal peptide" evidence="1">
    <location>
        <begin position="1"/>
        <end position="17"/>
    </location>
</feature>
<dbReference type="InterPro" id="IPR022409">
    <property type="entry name" value="PKD/Chitinase_dom"/>
</dbReference>
<keyword evidence="1" id="KW-0732">Signal</keyword>
<accession>A0A0M0KD10</accession>
<proteinExistence type="predicted"/>
<dbReference type="CDD" id="cd06547">
    <property type="entry name" value="GH85_ENGase"/>
    <property type="match status" value="1"/>
</dbReference>
<dbReference type="Gene3D" id="2.60.40.10">
    <property type="entry name" value="Immunoglobulins"/>
    <property type="match status" value="2"/>
</dbReference>